<dbReference type="NCBIfam" id="TIGR01127">
    <property type="entry name" value="ilvA_1Cterm"/>
    <property type="match status" value="1"/>
</dbReference>
<evidence type="ECO:0000256" key="5">
    <source>
        <dbReference type="ARBA" id="ARBA00011447"/>
    </source>
</evidence>
<dbReference type="SUPFAM" id="SSF53686">
    <property type="entry name" value="Tryptophan synthase beta subunit-like PLP-dependent enzymes"/>
    <property type="match status" value="1"/>
</dbReference>
<dbReference type="GO" id="GO:0004794">
    <property type="term" value="F:threonine deaminase activity"/>
    <property type="evidence" value="ECO:0007669"/>
    <property type="project" value="UniProtKB-EC"/>
</dbReference>
<dbReference type="InterPro" id="IPR001926">
    <property type="entry name" value="TrpB-like_PALP"/>
</dbReference>
<dbReference type="PANTHER" id="PTHR48078">
    <property type="entry name" value="THREONINE DEHYDRATASE, MITOCHONDRIAL-RELATED"/>
    <property type="match status" value="1"/>
</dbReference>
<dbReference type="FunFam" id="3.40.50.1100:FF:000005">
    <property type="entry name" value="Threonine dehydratase catabolic"/>
    <property type="match status" value="1"/>
</dbReference>
<evidence type="ECO:0000259" key="14">
    <source>
        <dbReference type="Pfam" id="PF00291"/>
    </source>
</evidence>
<dbReference type="InterPro" id="IPR000634">
    <property type="entry name" value="Ser/Thr_deHydtase_PyrdxlP-BS"/>
</dbReference>
<evidence type="ECO:0000256" key="10">
    <source>
        <dbReference type="ARBA" id="ARBA00023239"/>
    </source>
</evidence>
<dbReference type="PANTHER" id="PTHR48078:SF6">
    <property type="entry name" value="L-THREONINE DEHYDRATASE CATABOLIC TDCB"/>
    <property type="match status" value="1"/>
</dbReference>
<sequence length="330" mass="35747">MTNWKKLPVNITDIHEAKNVIKPYARFTPLIKSYFMSSRYDGDIYLKLENMQLTGSFKFRGAFNCISHLSEEEKKRGVIACSAGNHAQGVALSCKLLGVKATIVMPETAPQSKVDATRGYGAEVILHGEFFDEAKEKCAQLVEESGLVFIPPYDDKYVMAGQGTIGLEILEQLWDVDNIIVPVGGGGMISGIAVAAKSFNPNIKIIGVQSENIHGMTASYREGKITSHKEDKTLADGCAVAVPGTLTFDVVTEIVDDMILVDEEDIQCAMKDLIQRAKIVCEGAGALPTAAIVSGKIDPEILKGKKTVALVSGGNIDLSKIDEVVQHFIR</sequence>
<evidence type="ECO:0000313" key="15">
    <source>
        <dbReference type="EMBL" id="EKU27270.1"/>
    </source>
</evidence>
<dbReference type="STRING" id="1234409.C683_0601"/>
<comment type="pathway">
    <text evidence="3 13">Amino-acid degradation; L-threonine degradation via propanoate pathway; propanoate from L-threonine: step 1/4.</text>
</comment>
<dbReference type="GO" id="GO:0000166">
    <property type="term" value="F:nucleotide binding"/>
    <property type="evidence" value="ECO:0007669"/>
    <property type="project" value="UniProtKB-KW"/>
</dbReference>
<dbReference type="EC" id="4.3.1.19" evidence="6 13"/>
<comment type="similarity">
    <text evidence="4 13">Belongs to the serine/threonine dehydratase family.</text>
</comment>
<dbReference type="GO" id="GO:0070689">
    <property type="term" value="P:L-threonine catabolic process to propionate"/>
    <property type="evidence" value="ECO:0007669"/>
    <property type="project" value="UniProtKB-UniPathway"/>
</dbReference>
<evidence type="ECO:0000256" key="1">
    <source>
        <dbReference type="ARBA" id="ARBA00001274"/>
    </source>
</evidence>
<dbReference type="Pfam" id="PF00291">
    <property type="entry name" value="PALP"/>
    <property type="match status" value="1"/>
</dbReference>
<evidence type="ECO:0000313" key="16">
    <source>
        <dbReference type="Proteomes" id="UP000016057"/>
    </source>
</evidence>
<feature type="domain" description="Tryptophan synthase beta chain-like PALP" evidence="14">
    <location>
        <begin position="23"/>
        <end position="313"/>
    </location>
</feature>
<evidence type="ECO:0000256" key="4">
    <source>
        <dbReference type="ARBA" id="ARBA00010869"/>
    </source>
</evidence>
<comment type="function">
    <text evidence="11 13">Catalyzes the anaerobic formation of alpha-ketobutyrate and ammonia from threonine in a two-step reaction. The first step involved a dehydration of threonine and a production of enamine intermediates (aminocrotonate), which tautomerizes to its imine form (iminobutyrate). Both intermediates are unstable and short-lived. The second step is the nonenzymatic hydrolysis of the enamine/imine intermediates to form 2-ketobutyrate and free ammonia. In the low water environment of the cell, the second step is accelerated by RidA.</text>
</comment>
<proteinExistence type="inferred from homology"/>
<evidence type="ECO:0000256" key="11">
    <source>
        <dbReference type="ARBA" id="ARBA00025527"/>
    </source>
</evidence>
<dbReference type="GO" id="GO:0003941">
    <property type="term" value="F:L-serine ammonia-lyase activity"/>
    <property type="evidence" value="ECO:0007669"/>
    <property type="project" value="TreeGrafter"/>
</dbReference>
<comment type="catalytic activity">
    <reaction evidence="1 13">
        <text>L-threonine = 2-oxobutanoate + NH4(+)</text>
        <dbReference type="Rhea" id="RHEA:22108"/>
        <dbReference type="ChEBI" id="CHEBI:16763"/>
        <dbReference type="ChEBI" id="CHEBI:28938"/>
        <dbReference type="ChEBI" id="CHEBI:57926"/>
        <dbReference type="EC" id="4.3.1.19"/>
    </reaction>
</comment>
<dbReference type="EMBL" id="AMYT01000017">
    <property type="protein sequence ID" value="EKU27270.1"/>
    <property type="molecule type" value="Genomic_DNA"/>
</dbReference>
<evidence type="ECO:0000256" key="3">
    <source>
        <dbReference type="ARBA" id="ARBA00004958"/>
    </source>
</evidence>
<dbReference type="PATRIC" id="fig|1234409.3.peg.551"/>
<dbReference type="UniPathway" id="UPA00052">
    <property type="reaction ID" value="UER00507"/>
</dbReference>
<keyword evidence="10 13" id="KW-0456">Lyase</keyword>
<organism evidence="15 16">
    <name type="scientific">Catellicoccus marimammalium M35/04/3</name>
    <dbReference type="NCBI Taxonomy" id="1234409"/>
    <lineage>
        <taxon>Bacteria</taxon>
        <taxon>Bacillati</taxon>
        <taxon>Bacillota</taxon>
        <taxon>Bacilli</taxon>
        <taxon>Lactobacillales</taxon>
        <taxon>Enterococcaceae</taxon>
        <taxon>Catellicoccus</taxon>
    </lineage>
</organism>
<protein>
    <recommendedName>
        <fullName evidence="7 13">L-threonine dehydratase catabolic TdcB</fullName>
        <ecNumber evidence="6 13">4.3.1.19</ecNumber>
    </recommendedName>
    <alternativeName>
        <fullName evidence="12 13">Threonine deaminase</fullName>
    </alternativeName>
</protein>
<dbReference type="GO" id="GO:0009097">
    <property type="term" value="P:isoleucine biosynthetic process"/>
    <property type="evidence" value="ECO:0007669"/>
    <property type="project" value="TreeGrafter"/>
</dbReference>
<dbReference type="InterPro" id="IPR036052">
    <property type="entry name" value="TrpB-like_PALP_sf"/>
</dbReference>
<accession>K8Z8P5</accession>
<reference evidence="15 16" key="1">
    <citation type="journal article" date="2013" name="Genome Announc.">
        <title>Draft Genome Sequence of Catellicoccus marimammalium, a Novel Species Commonly Found in Gull Feces.</title>
        <authorList>
            <person name="Weigand M.R."/>
            <person name="Ryu H."/>
            <person name="Bozcek L."/>
            <person name="Konstantinidis K.T."/>
            <person name="Santo Domingo J.W."/>
        </authorList>
    </citation>
    <scope>NUCLEOTIDE SEQUENCE [LARGE SCALE GENOMIC DNA]</scope>
    <source>
        <strain evidence="15 16">M35/04/3</strain>
    </source>
</reference>
<dbReference type="eggNOG" id="COG1171">
    <property type="taxonomic scope" value="Bacteria"/>
</dbReference>
<evidence type="ECO:0000256" key="12">
    <source>
        <dbReference type="ARBA" id="ARBA00031427"/>
    </source>
</evidence>
<dbReference type="AlphaFoldDB" id="K8Z8P5"/>
<evidence type="ECO:0000256" key="6">
    <source>
        <dbReference type="ARBA" id="ARBA00012096"/>
    </source>
</evidence>
<evidence type="ECO:0000256" key="9">
    <source>
        <dbReference type="ARBA" id="ARBA00022898"/>
    </source>
</evidence>
<keyword evidence="13" id="KW-0547">Nucleotide-binding</keyword>
<keyword evidence="8" id="KW-0021">Allosteric enzyme</keyword>
<dbReference type="GO" id="GO:0030170">
    <property type="term" value="F:pyridoxal phosphate binding"/>
    <property type="evidence" value="ECO:0007669"/>
    <property type="project" value="InterPro"/>
</dbReference>
<name>K8Z8P5_9ENTE</name>
<dbReference type="InterPro" id="IPR005789">
    <property type="entry name" value="Thr_deHydtase_catblc"/>
</dbReference>
<dbReference type="InterPro" id="IPR050147">
    <property type="entry name" value="Ser/Thr_Dehydratase"/>
</dbReference>
<dbReference type="Proteomes" id="UP000016057">
    <property type="component" value="Unassembled WGS sequence"/>
</dbReference>
<evidence type="ECO:0000256" key="13">
    <source>
        <dbReference type="RuleBase" id="RU363083"/>
    </source>
</evidence>
<gene>
    <name evidence="15" type="ORF">C683_0601</name>
</gene>
<keyword evidence="9 13" id="KW-0663">Pyridoxal phosphate</keyword>
<dbReference type="RefSeq" id="WP_009489877.1">
    <property type="nucleotide sequence ID" value="NZ_AMYT01000017.1"/>
</dbReference>
<dbReference type="GO" id="GO:0006565">
    <property type="term" value="P:L-serine catabolic process"/>
    <property type="evidence" value="ECO:0007669"/>
    <property type="project" value="TreeGrafter"/>
</dbReference>
<dbReference type="OrthoDB" id="9811476at2"/>
<comment type="cofactor">
    <cofactor evidence="2 13">
        <name>pyridoxal 5'-phosphate</name>
        <dbReference type="ChEBI" id="CHEBI:597326"/>
    </cofactor>
</comment>
<dbReference type="CDD" id="cd01562">
    <property type="entry name" value="Thr-dehyd"/>
    <property type="match status" value="1"/>
</dbReference>
<comment type="caution">
    <text evidence="15">The sequence shown here is derived from an EMBL/GenBank/DDBJ whole genome shotgun (WGS) entry which is preliminary data.</text>
</comment>
<dbReference type="PROSITE" id="PS00165">
    <property type="entry name" value="DEHYDRATASE_SER_THR"/>
    <property type="match status" value="1"/>
</dbReference>
<dbReference type="FunFam" id="3.40.50.1100:FF:000007">
    <property type="entry name" value="L-threonine dehydratase catabolic TdcB"/>
    <property type="match status" value="1"/>
</dbReference>
<comment type="subunit">
    <text evidence="5 13">In the native structure, TdcB is in a dimeric form, whereas in the TdcB-AMP complex, it exists in a tetrameric form (dimer of dimers).</text>
</comment>
<dbReference type="NCBIfam" id="NF006389">
    <property type="entry name" value="PRK08638.1"/>
    <property type="match status" value="1"/>
</dbReference>
<evidence type="ECO:0000256" key="2">
    <source>
        <dbReference type="ARBA" id="ARBA00001933"/>
    </source>
</evidence>
<dbReference type="Gene3D" id="3.40.50.1100">
    <property type="match status" value="2"/>
</dbReference>
<keyword evidence="16" id="KW-1185">Reference proteome</keyword>
<evidence type="ECO:0000256" key="7">
    <source>
        <dbReference type="ARBA" id="ARBA00022248"/>
    </source>
</evidence>
<evidence type="ECO:0000256" key="8">
    <source>
        <dbReference type="ARBA" id="ARBA00022533"/>
    </source>
</evidence>